<dbReference type="AlphaFoldDB" id="A0AAN7XEM3"/>
<evidence type="ECO:0000256" key="1">
    <source>
        <dbReference type="SAM" id="SignalP"/>
    </source>
</evidence>
<organism evidence="2 3">
    <name type="scientific">Eleginops maclovinus</name>
    <name type="common">Patagonian blennie</name>
    <name type="synonym">Eleginus maclovinus</name>
    <dbReference type="NCBI Taxonomy" id="56733"/>
    <lineage>
        <taxon>Eukaryota</taxon>
        <taxon>Metazoa</taxon>
        <taxon>Chordata</taxon>
        <taxon>Craniata</taxon>
        <taxon>Vertebrata</taxon>
        <taxon>Euteleostomi</taxon>
        <taxon>Actinopterygii</taxon>
        <taxon>Neopterygii</taxon>
        <taxon>Teleostei</taxon>
        <taxon>Neoteleostei</taxon>
        <taxon>Acanthomorphata</taxon>
        <taxon>Eupercaria</taxon>
        <taxon>Perciformes</taxon>
        <taxon>Notothenioidei</taxon>
        <taxon>Eleginopidae</taxon>
        <taxon>Eleginops</taxon>
    </lineage>
</organism>
<feature type="signal peptide" evidence="1">
    <location>
        <begin position="1"/>
        <end position="20"/>
    </location>
</feature>
<reference evidence="2 3" key="1">
    <citation type="journal article" date="2023" name="Genes (Basel)">
        <title>Chromosome-Level Genome Assembly and Circadian Gene Repertoire of the Patagonia Blennie Eleginops maclovinus-The Closest Ancestral Proxy of Antarctic Cryonotothenioids.</title>
        <authorList>
            <person name="Cheng C.C."/>
            <person name="Rivera-Colon A.G."/>
            <person name="Minhas B.F."/>
            <person name="Wilson L."/>
            <person name="Rayamajhi N."/>
            <person name="Vargas-Chacoff L."/>
            <person name="Catchen J.M."/>
        </authorList>
    </citation>
    <scope>NUCLEOTIDE SEQUENCE [LARGE SCALE GENOMIC DNA]</scope>
    <source>
        <strain evidence="2">JMC-PN-2008</strain>
    </source>
</reference>
<keyword evidence="3" id="KW-1185">Reference proteome</keyword>
<evidence type="ECO:0000313" key="3">
    <source>
        <dbReference type="Proteomes" id="UP001346869"/>
    </source>
</evidence>
<reference evidence="2 3" key="2">
    <citation type="journal article" date="2023" name="Mol. Biol. Evol.">
        <title>Genomics of Secondarily Temperate Adaptation in the Only Non-Antarctic Icefish.</title>
        <authorList>
            <person name="Rivera-Colon A.G."/>
            <person name="Rayamajhi N."/>
            <person name="Minhas B.F."/>
            <person name="Madrigal G."/>
            <person name="Bilyk K.T."/>
            <person name="Yoon V."/>
            <person name="Hune M."/>
            <person name="Gregory S."/>
            <person name="Cheng C.H.C."/>
            <person name="Catchen J.M."/>
        </authorList>
    </citation>
    <scope>NUCLEOTIDE SEQUENCE [LARGE SCALE GENOMIC DNA]</scope>
    <source>
        <strain evidence="2">JMC-PN-2008</strain>
    </source>
</reference>
<keyword evidence="1" id="KW-0732">Signal</keyword>
<proteinExistence type="predicted"/>
<name>A0AAN7XEM3_ELEMC</name>
<accession>A0AAN7XEM3</accession>
<comment type="caution">
    <text evidence="2">The sequence shown here is derived from an EMBL/GenBank/DDBJ whole genome shotgun (WGS) entry which is preliminary data.</text>
</comment>
<feature type="chain" id="PRO_5042998716" evidence="1">
    <location>
        <begin position="21"/>
        <end position="66"/>
    </location>
</feature>
<sequence>MWVLTVTATITASVLTPSKACDMEAVSRKNIPETSPIIQPLPALRGSAATNVYSSHNKLLFLGIQT</sequence>
<evidence type="ECO:0000313" key="2">
    <source>
        <dbReference type="EMBL" id="KAK5858265.1"/>
    </source>
</evidence>
<protein>
    <submittedName>
        <fullName evidence="2">Uncharacterized protein</fullName>
    </submittedName>
</protein>
<dbReference type="Proteomes" id="UP001346869">
    <property type="component" value="Unassembled WGS sequence"/>
</dbReference>
<dbReference type="EMBL" id="JAUZQC010000015">
    <property type="protein sequence ID" value="KAK5858265.1"/>
    <property type="molecule type" value="Genomic_DNA"/>
</dbReference>
<gene>
    <name evidence="2" type="ORF">PBY51_002418</name>
</gene>